<evidence type="ECO:0000256" key="12">
    <source>
        <dbReference type="SAM" id="Phobius"/>
    </source>
</evidence>
<keyword evidence="14" id="KW-1185">Reference proteome</keyword>
<evidence type="ECO:0000256" key="9">
    <source>
        <dbReference type="ARBA" id="ARBA00022989"/>
    </source>
</evidence>
<name>A0A369WSC8_9GAMM</name>
<evidence type="ECO:0000313" key="13">
    <source>
        <dbReference type="EMBL" id="RDE25008.1"/>
    </source>
</evidence>
<feature type="transmembrane region" description="Helical" evidence="12">
    <location>
        <begin position="336"/>
        <end position="356"/>
    </location>
</feature>
<organism evidence="13 14">
    <name type="scientific">Motiliproteus coralliicola</name>
    <dbReference type="NCBI Taxonomy" id="2283196"/>
    <lineage>
        <taxon>Bacteria</taxon>
        <taxon>Pseudomonadati</taxon>
        <taxon>Pseudomonadota</taxon>
        <taxon>Gammaproteobacteria</taxon>
        <taxon>Oceanospirillales</taxon>
        <taxon>Oceanospirillaceae</taxon>
        <taxon>Motiliproteus</taxon>
    </lineage>
</organism>
<dbReference type="OrthoDB" id="9778062at2"/>
<comment type="similarity">
    <text evidence="3">Belongs to the LptF/LptG family.</text>
</comment>
<dbReference type="GO" id="GO:0015920">
    <property type="term" value="P:lipopolysaccharide transport"/>
    <property type="evidence" value="ECO:0007669"/>
    <property type="project" value="TreeGrafter"/>
</dbReference>
<comment type="subcellular location">
    <subcellularLocation>
        <location evidence="2">Cell inner membrane</location>
        <topology evidence="2">Multi-pass membrane protein</topology>
    </subcellularLocation>
</comment>
<evidence type="ECO:0000256" key="7">
    <source>
        <dbReference type="ARBA" id="ARBA00022519"/>
    </source>
</evidence>
<dbReference type="PANTHER" id="PTHR33529">
    <property type="entry name" value="SLR0882 PROTEIN-RELATED"/>
    <property type="match status" value="1"/>
</dbReference>
<dbReference type="GO" id="GO:0055085">
    <property type="term" value="P:transmembrane transport"/>
    <property type="evidence" value="ECO:0007669"/>
    <property type="project" value="InterPro"/>
</dbReference>
<comment type="subunit">
    <text evidence="11">Component of the lipopolysaccharide transport and assembly complex. The LptBFG transporter is composed of two ATP-binding proteins (LptB) and two transmembrane proteins (LptF and LptG).</text>
</comment>
<evidence type="ECO:0000256" key="3">
    <source>
        <dbReference type="ARBA" id="ARBA00007725"/>
    </source>
</evidence>
<feature type="transmembrane region" description="Helical" evidence="12">
    <location>
        <begin position="106"/>
        <end position="125"/>
    </location>
</feature>
<keyword evidence="5" id="KW-0813">Transport</keyword>
<feature type="transmembrane region" description="Helical" evidence="12">
    <location>
        <begin position="12"/>
        <end position="32"/>
    </location>
</feature>
<protein>
    <recommendedName>
        <fullName evidence="4">Lipopolysaccharide export system permease protein LptF</fullName>
    </recommendedName>
</protein>
<feature type="transmembrane region" description="Helical" evidence="12">
    <location>
        <begin position="52"/>
        <end position="74"/>
    </location>
</feature>
<evidence type="ECO:0000256" key="4">
    <source>
        <dbReference type="ARBA" id="ARBA00014213"/>
    </source>
</evidence>
<keyword evidence="9 12" id="KW-1133">Transmembrane helix</keyword>
<evidence type="ECO:0000256" key="2">
    <source>
        <dbReference type="ARBA" id="ARBA00004429"/>
    </source>
</evidence>
<dbReference type="InterPro" id="IPR005495">
    <property type="entry name" value="LptG/LptF_permease"/>
</dbReference>
<evidence type="ECO:0000256" key="10">
    <source>
        <dbReference type="ARBA" id="ARBA00023136"/>
    </source>
</evidence>
<dbReference type="PANTHER" id="PTHR33529:SF7">
    <property type="entry name" value="LIPOPOLYSACCHARIDE EXPORT SYSTEM PERMEASE PROTEIN LPTF"/>
    <property type="match status" value="1"/>
</dbReference>
<dbReference type="RefSeq" id="WP_114694602.1">
    <property type="nucleotide sequence ID" value="NZ_QQOH01000001.1"/>
</dbReference>
<keyword evidence="6" id="KW-1003">Cell membrane</keyword>
<evidence type="ECO:0000256" key="6">
    <source>
        <dbReference type="ARBA" id="ARBA00022475"/>
    </source>
</evidence>
<dbReference type="EMBL" id="QQOH01000001">
    <property type="protein sequence ID" value="RDE25008.1"/>
    <property type="molecule type" value="Genomic_DNA"/>
</dbReference>
<evidence type="ECO:0000256" key="1">
    <source>
        <dbReference type="ARBA" id="ARBA00002265"/>
    </source>
</evidence>
<dbReference type="NCBIfam" id="TIGR04407">
    <property type="entry name" value="LptF_YjgP"/>
    <property type="match status" value="1"/>
</dbReference>
<keyword evidence="7" id="KW-0997">Cell inner membrane</keyword>
<sequence>MIIFRYLSREVLVSMTAVTGVLLMIIMSGRFIKYLASAADGRISADVLLLLISYRIPGFLELILPLGLFLGILLSYGRLYLENEIGTLTAAGVSDRRLQWLTMGPALMVALLVGVLSFLVTPWGAAQVKTILHKQESMTEFDALAEGRFQKLPSRQRVSYVEELADNRTELRSVFLSEQIGTRKEPRLGIMVAESGRQYLDSETRSRFLLLSNGYRYEGVPGEADFRVFKFDEYGIQLKQSRLRRQVSEIEVLPTAELLRNDGYQYRAQLHWRASLPVLCLMVTLLAVPLSKVNPRQGRYARLLPSILLYLTYLTLLTTARSGMDEGEPLAVLKFWSVHGLFGLIALNLHVSNGFWGRLWSRIWHSLPLPTKEAR</sequence>
<comment type="caution">
    <text evidence="13">The sequence shown here is derived from an EMBL/GenBank/DDBJ whole genome shotgun (WGS) entry which is preliminary data.</text>
</comment>
<keyword evidence="10 12" id="KW-0472">Membrane</keyword>
<dbReference type="Pfam" id="PF03739">
    <property type="entry name" value="LptF_LptG"/>
    <property type="match status" value="1"/>
</dbReference>
<dbReference type="AlphaFoldDB" id="A0A369WSC8"/>
<evidence type="ECO:0000256" key="8">
    <source>
        <dbReference type="ARBA" id="ARBA00022692"/>
    </source>
</evidence>
<evidence type="ECO:0000256" key="5">
    <source>
        <dbReference type="ARBA" id="ARBA00022448"/>
    </source>
</evidence>
<accession>A0A369WSC8</accession>
<dbReference type="InterPro" id="IPR030922">
    <property type="entry name" value="LptF"/>
</dbReference>
<evidence type="ECO:0000256" key="11">
    <source>
        <dbReference type="ARBA" id="ARBA00026081"/>
    </source>
</evidence>
<evidence type="ECO:0000313" key="14">
    <source>
        <dbReference type="Proteomes" id="UP000253769"/>
    </source>
</evidence>
<reference evidence="13 14" key="1">
    <citation type="submission" date="2018-07" db="EMBL/GenBank/DDBJ databases">
        <title>Motiliproteus coralliicola sp. nov., a bacterium isolated from Coral.</title>
        <authorList>
            <person name="Wang G."/>
        </authorList>
    </citation>
    <scope>NUCLEOTIDE SEQUENCE [LARGE SCALE GENOMIC DNA]</scope>
    <source>
        <strain evidence="13 14">C34</strain>
    </source>
</reference>
<dbReference type="Proteomes" id="UP000253769">
    <property type="component" value="Unassembled WGS sequence"/>
</dbReference>
<keyword evidence="8 12" id="KW-0812">Transmembrane</keyword>
<feature type="transmembrane region" description="Helical" evidence="12">
    <location>
        <begin position="303"/>
        <end position="324"/>
    </location>
</feature>
<proteinExistence type="inferred from homology"/>
<comment type="function">
    <text evidence="1">Part of the ABC transporter complex LptBFG involved in the translocation of lipopolysaccharide (LPS) from the inner membrane to the outer membrane.</text>
</comment>
<gene>
    <name evidence="13" type="primary">lptF</name>
    <name evidence="13" type="ORF">DV711_05410</name>
</gene>
<dbReference type="GO" id="GO:0043190">
    <property type="term" value="C:ATP-binding cassette (ABC) transporter complex"/>
    <property type="evidence" value="ECO:0007669"/>
    <property type="project" value="InterPro"/>
</dbReference>